<keyword evidence="2" id="KW-1185">Reference proteome</keyword>
<gene>
    <name evidence="1" type="ORF">L0U89_20070</name>
</gene>
<sequence>MLSTINCGKRDVTGKFKMRQLTIILTLIIFVSCGQRNNTTSSQISVMTLDTLTADNYVLTFYNSDSFPPTDIYGDLNYRINLTDTIGNWHNRAEKIQSYLADKFRDYFFTTDSTLVLKLANGKTTSFLKWDNEKDEGYNFEHYFDKIGYYLLRVQWGEGNCWMLVNRQSGFKKYISGLPYISLDNKQILATNTDLEAGYSFNGLELYSILADSLKTEFSKETIFGPTDVKWISDNEFLLLREHFHVDTITGNQDNIIDYKRVTIEKKTSQ</sequence>
<dbReference type="EMBL" id="JAKEVZ010000030">
    <property type="protein sequence ID" value="MCF1753368.1"/>
    <property type="molecule type" value="Genomic_DNA"/>
</dbReference>
<name>A0ABS9C2R8_9BACT</name>
<evidence type="ECO:0000313" key="1">
    <source>
        <dbReference type="EMBL" id="MCF1753368.1"/>
    </source>
</evidence>
<proteinExistence type="predicted"/>
<protein>
    <submittedName>
        <fullName evidence="1">Uncharacterized protein</fullName>
    </submittedName>
</protein>
<accession>A0ABS9C2R8</accession>
<organism evidence="1 2">
    <name type="scientific">Mariniradius sediminis</name>
    <dbReference type="NCBI Taxonomy" id="2909237"/>
    <lineage>
        <taxon>Bacteria</taxon>
        <taxon>Pseudomonadati</taxon>
        <taxon>Bacteroidota</taxon>
        <taxon>Cytophagia</taxon>
        <taxon>Cytophagales</taxon>
        <taxon>Cyclobacteriaceae</taxon>
        <taxon>Mariniradius</taxon>
    </lineage>
</organism>
<comment type="caution">
    <text evidence="1">The sequence shown here is derived from an EMBL/GenBank/DDBJ whole genome shotgun (WGS) entry which is preliminary data.</text>
</comment>
<evidence type="ECO:0000313" key="2">
    <source>
        <dbReference type="Proteomes" id="UP001201449"/>
    </source>
</evidence>
<dbReference type="Proteomes" id="UP001201449">
    <property type="component" value="Unassembled WGS sequence"/>
</dbReference>
<reference evidence="1 2" key="1">
    <citation type="submission" date="2022-01" db="EMBL/GenBank/DDBJ databases">
        <title>Mariniradius saccharolyticus sp. nov., isolated from sediment of a river.</title>
        <authorList>
            <person name="Liu H."/>
        </authorList>
    </citation>
    <scope>NUCLEOTIDE SEQUENCE [LARGE SCALE GENOMIC DNA]</scope>
    <source>
        <strain evidence="1 2">RY-2</strain>
    </source>
</reference>
<dbReference type="RefSeq" id="WP_234863165.1">
    <property type="nucleotide sequence ID" value="NZ_JAKEVZ010000030.1"/>
</dbReference>